<reference evidence="2" key="1">
    <citation type="submission" date="2020-11" db="EMBL/GenBank/DDBJ databases">
        <authorList>
            <person name="Tran Van P."/>
        </authorList>
    </citation>
    <scope>NUCLEOTIDE SEQUENCE</scope>
</reference>
<dbReference type="AlphaFoldDB" id="A0A7R9DF19"/>
<accession>A0A7R9DF19</accession>
<feature type="region of interest" description="Disordered" evidence="1">
    <location>
        <begin position="225"/>
        <end position="248"/>
    </location>
</feature>
<gene>
    <name evidence="2" type="ORF">TPSB3V08_LOCUS8359</name>
</gene>
<evidence type="ECO:0000256" key="1">
    <source>
        <dbReference type="SAM" id="MobiDB-lite"/>
    </source>
</evidence>
<proteinExistence type="predicted"/>
<feature type="compositionally biased region" description="Pro residues" evidence="1">
    <location>
        <begin position="137"/>
        <end position="149"/>
    </location>
</feature>
<dbReference type="EMBL" id="OD005936">
    <property type="protein sequence ID" value="CAD7412317.1"/>
    <property type="molecule type" value="Genomic_DNA"/>
</dbReference>
<name>A0A7R9DF19_TIMPO</name>
<sequence length="273" mass="29187">MVYGSVDVFGCCGFIWSITHHDTAEKERRRLETKRFLLRLPCEATSRVASTQLSKKKKGGSSCLSLGGVMSDMIKPLDPKSGGFGGGGGGFGGAMSGAGGGVHPHLSPALHPHHAAMSHYMYQHSNVHHHHQGFMNPGPPGPPGPPPHPSMHHHHMTSLGGLGLAATSNGMVLTCVLINNIYNTLLTDIHPIYGRRAVRRAGGPSTRDSSPPYWIQRTSSTLRMRLASPPQPNTAGSSRTKPVSSGSNWLQPDLTSFIRIELAPAGLDTFRSD</sequence>
<feature type="region of interest" description="Disordered" evidence="1">
    <location>
        <begin position="129"/>
        <end position="156"/>
    </location>
</feature>
<evidence type="ECO:0000313" key="2">
    <source>
        <dbReference type="EMBL" id="CAD7412317.1"/>
    </source>
</evidence>
<protein>
    <submittedName>
        <fullName evidence="2">Uncharacterized protein</fullName>
    </submittedName>
</protein>
<organism evidence="2">
    <name type="scientific">Timema poppense</name>
    <name type="common">Walking stick</name>
    <dbReference type="NCBI Taxonomy" id="170557"/>
    <lineage>
        <taxon>Eukaryota</taxon>
        <taxon>Metazoa</taxon>
        <taxon>Ecdysozoa</taxon>
        <taxon>Arthropoda</taxon>
        <taxon>Hexapoda</taxon>
        <taxon>Insecta</taxon>
        <taxon>Pterygota</taxon>
        <taxon>Neoptera</taxon>
        <taxon>Polyneoptera</taxon>
        <taxon>Phasmatodea</taxon>
        <taxon>Timematodea</taxon>
        <taxon>Timematoidea</taxon>
        <taxon>Timematidae</taxon>
        <taxon>Timema</taxon>
    </lineage>
</organism>
<feature type="compositionally biased region" description="Polar residues" evidence="1">
    <location>
        <begin position="233"/>
        <end position="248"/>
    </location>
</feature>